<name>A0AAU8LKJ8_PSESX</name>
<feature type="compositionally biased region" description="Polar residues" evidence="1">
    <location>
        <begin position="1"/>
        <end position="18"/>
    </location>
</feature>
<dbReference type="RefSeq" id="WP_235201169.1">
    <property type="nucleotide sequence ID" value="NZ_CP159362.1"/>
</dbReference>
<sequence length="248" mass="27726">MEIDTSTATSRLSQTRQSAALEKTLHPRSGSFAQLLKGVESSNARTSIPPASATLNRLTQPRSSVFMQNMSLEQRRSAVEEKGFSARPAALERVSASATAQAARSKEAHPSNFQLLKQAQPNTGYRISPSGFDSQRSNGNAQKEQMLEEAKTGPKHVKTMIDHLMKNTLTFELIDISDYPIIRYAVTGEPVTKESSTYFSTTLTSLLEQRKQLYAIEKSRQTTEMNILEKLLNLNDQLPDRFKKMANW</sequence>
<reference evidence="2" key="2">
    <citation type="submission" date="2024-07" db="EMBL/GenBank/DDBJ databases">
        <title>A complete genome sequence for Pseudomonas syringae CC1417.</title>
        <authorList>
            <person name="Baltrus D.A."/>
        </authorList>
    </citation>
    <scope>NUCLEOTIDE SEQUENCE</scope>
    <source>
        <strain evidence="2">CC1417</strain>
    </source>
</reference>
<proteinExistence type="predicted"/>
<feature type="region of interest" description="Disordered" evidence="1">
    <location>
        <begin position="1"/>
        <end position="29"/>
    </location>
</feature>
<accession>A0AAU8LKJ8</accession>
<organism evidence="2">
    <name type="scientific">Pseudomonas syringae CC1417</name>
    <dbReference type="NCBI Taxonomy" id="1357272"/>
    <lineage>
        <taxon>Bacteria</taxon>
        <taxon>Pseudomonadati</taxon>
        <taxon>Pseudomonadota</taxon>
        <taxon>Gammaproteobacteria</taxon>
        <taxon>Pseudomonadales</taxon>
        <taxon>Pseudomonadaceae</taxon>
        <taxon>Pseudomonas</taxon>
        <taxon>Pseudomonas syringae</taxon>
    </lineage>
</organism>
<protein>
    <submittedName>
        <fullName evidence="2">Uncharacterized protein</fullName>
    </submittedName>
</protein>
<feature type="region of interest" description="Disordered" evidence="1">
    <location>
        <begin position="124"/>
        <end position="144"/>
    </location>
</feature>
<feature type="compositionally biased region" description="Polar residues" evidence="1">
    <location>
        <begin position="124"/>
        <end position="143"/>
    </location>
</feature>
<dbReference type="AlphaFoldDB" id="A0AAU8LKJ8"/>
<dbReference type="EMBL" id="CP159362">
    <property type="protein sequence ID" value="XCN68746.1"/>
    <property type="molecule type" value="Genomic_DNA"/>
</dbReference>
<evidence type="ECO:0000313" key="2">
    <source>
        <dbReference type="EMBL" id="XCN68746.1"/>
    </source>
</evidence>
<evidence type="ECO:0000256" key="1">
    <source>
        <dbReference type="SAM" id="MobiDB-lite"/>
    </source>
</evidence>
<reference evidence="2" key="1">
    <citation type="journal article" date="2014" name="Genome Announc.">
        <title>Draft Genome Sequences of a Phylogenetically Diverse Suite of Pseudomonas syringae Strains from Multiple Source Populations.</title>
        <authorList>
            <person name="Baltrus D.A."/>
            <person name="Yourstone S."/>
            <person name="Lind A."/>
            <person name="Guilbaud C."/>
            <person name="Sands D.C."/>
            <person name="Jones C.D."/>
            <person name="Morris C.E."/>
            <person name="Dangl J.L."/>
        </authorList>
    </citation>
    <scope>NUCLEOTIDE SEQUENCE</scope>
    <source>
        <strain evidence="2">CC1417</strain>
    </source>
</reference>
<gene>
    <name evidence="2" type="ORF">N011_05465</name>
</gene>